<organism evidence="1">
    <name type="scientific">Mytilinidion resinicola</name>
    <dbReference type="NCBI Taxonomy" id="574789"/>
    <lineage>
        <taxon>Eukaryota</taxon>
        <taxon>Fungi</taxon>
        <taxon>Dikarya</taxon>
        <taxon>Ascomycota</taxon>
        <taxon>Pezizomycotina</taxon>
        <taxon>Dothideomycetes</taxon>
        <taxon>Pleosporomycetidae</taxon>
        <taxon>Mytilinidiales</taxon>
        <taxon>Mytilinidiaceae</taxon>
        <taxon>Mytilinidion</taxon>
    </lineage>
</organism>
<name>A0A6A6YL59_9PEZI</name>
<protein>
    <submittedName>
        <fullName evidence="1 3">Uncharacterized protein</fullName>
    </submittedName>
</protein>
<gene>
    <name evidence="1 3" type="ORF">BDZ99DRAFT_463398</name>
</gene>
<sequence>MDIPTGPGILVSRFKLRDSFEISQELLEKWYDEVHIPDVLATGGVKSAWRWKAVDPEYGSQNIVLYKLPDLAFVNGPKFQAVKSTSDLLPGGRSMLDFTAFEMRFYSMVQLFQTEQQPEDATSTIIWAAMEPAAGGAADLDSWYRDEHNQQMSKEPGWKRTTRFRIVGQLYDFTPANDAPSFLTIHEFGDGHKIGKKVVPLDPITEWTKKVMGSAKTTDAAVYHKVKSFGKAAE</sequence>
<dbReference type="AlphaFoldDB" id="A0A6A6YL59"/>
<dbReference type="Proteomes" id="UP000504636">
    <property type="component" value="Unplaced"/>
</dbReference>
<dbReference type="EMBL" id="MU003701">
    <property type="protein sequence ID" value="KAF2809612.1"/>
    <property type="molecule type" value="Genomic_DNA"/>
</dbReference>
<proteinExistence type="predicted"/>
<dbReference type="RefSeq" id="XP_033576576.1">
    <property type="nucleotide sequence ID" value="XM_033720076.1"/>
</dbReference>
<keyword evidence="2" id="KW-1185">Reference proteome</keyword>
<reference evidence="3" key="2">
    <citation type="submission" date="2020-04" db="EMBL/GenBank/DDBJ databases">
        <authorList>
            <consortium name="NCBI Genome Project"/>
        </authorList>
    </citation>
    <scope>NUCLEOTIDE SEQUENCE</scope>
    <source>
        <strain evidence="3">CBS 304.34</strain>
    </source>
</reference>
<evidence type="ECO:0000313" key="3">
    <source>
        <dbReference type="RefSeq" id="XP_033576576.1"/>
    </source>
</evidence>
<evidence type="ECO:0000313" key="2">
    <source>
        <dbReference type="Proteomes" id="UP000504636"/>
    </source>
</evidence>
<dbReference type="OrthoDB" id="2851338at2759"/>
<accession>A0A6A6YL59</accession>
<dbReference type="GeneID" id="54460969"/>
<reference evidence="3" key="3">
    <citation type="submission" date="2025-04" db="UniProtKB">
        <authorList>
            <consortium name="RefSeq"/>
        </authorList>
    </citation>
    <scope>IDENTIFICATION</scope>
    <source>
        <strain evidence="3">CBS 304.34</strain>
    </source>
</reference>
<reference evidence="1 3" key="1">
    <citation type="journal article" date="2020" name="Stud. Mycol.">
        <title>101 Dothideomycetes genomes: a test case for predicting lifestyles and emergence of pathogens.</title>
        <authorList>
            <person name="Haridas S."/>
            <person name="Albert R."/>
            <person name="Binder M."/>
            <person name="Bloem J."/>
            <person name="Labutti K."/>
            <person name="Salamov A."/>
            <person name="Andreopoulos B."/>
            <person name="Baker S."/>
            <person name="Barry K."/>
            <person name="Bills G."/>
            <person name="Bluhm B."/>
            <person name="Cannon C."/>
            <person name="Castanera R."/>
            <person name="Culley D."/>
            <person name="Daum C."/>
            <person name="Ezra D."/>
            <person name="Gonzalez J."/>
            <person name="Henrissat B."/>
            <person name="Kuo A."/>
            <person name="Liang C."/>
            <person name="Lipzen A."/>
            <person name="Lutzoni F."/>
            <person name="Magnuson J."/>
            <person name="Mondo S."/>
            <person name="Nolan M."/>
            <person name="Ohm R."/>
            <person name="Pangilinan J."/>
            <person name="Park H.-J."/>
            <person name="Ramirez L."/>
            <person name="Alfaro M."/>
            <person name="Sun H."/>
            <person name="Tritt A."/>
            <person name="Yoshinaga Y."/>
            <person name="Zwiers L.-H."/>
            <person name="Turgeon B."/>
            <person name="Goodwin S."/>
            <person name="Spatafora J."/>
            <person name="Crous P."/>
            <person name="Grigoriev I."/>
        </authorList>
    </citation>
    <scope>NUCLEOTIDE SEQUENCE</scope>
    <source>
        <strain evidence="1 3">CBS 304.34</strain>
    </source>
</reference>
<evidence type="ECO:0000313" key="1">
    <source>
        <dbReference type="EMBL" id="KAF2809612.1"/>
    </source>
</evidence>